<organism evidence="3 4">
    <name type="scientific">Novosphingobium aureum</name>
    <dbReference type="NCBI Taxonomy" id="2792964"/>
    <lineage>
        <taxon>Bacteria</taxon>
        <taxon>Pseudomonadati</taxon>
        <taxon>Pseudomonadota</taxon>
        <taxon>Alphaproteobacteria</taxon>
        <taxon>Sphingomonadales</taxon>
        <taxon>Sphingomonadaceae</taxon>
        <taxon>Novosphingobium</taxon>
    </lineage>
</organism>
<accession>A0A931HAY9</accession>
<evidence type="ECO:0000256" key="2">
    <source>
        <dbReference type="SAM" id="Phobius"/>
    </source>
</evidence>
<reference evidence="3" key="1">
    <citation type="submission" date="2020-11" db="EMBL/GenBank/DDBJ databases">
        <title>Novosphingobium aureum sp. nov., a marine bacterium isolated from sediment of a salt flat.</title>
        <authorList>
            <person name="Yoo Y."/>
            <person name="Kim J.-J."/>
        </authorList>
    </citation>
    <scope>NUCLEOTIDE SEQUENCE</scope>
    <source>
        <strain evidence="3">YJ-S2-02</strain>
    </source>
</reference>
<name>A0A931HAY9_9SPHN</name>
<feature type="transmembrane region" description="Helical" evidence="2">
    <location>
        <begin position="48"/>
        <end position="69"/>
    </location>
</feature>
<evidence type="ECO:0000256" key="1">
    <source>
        <dbReference type="SAM" id="MobiDB-lite"/>
    </source>
</evidence>
<dbReference type="RefSeq" id="WP_197162333.1">
    <property type="nucleotide sequence ID" value="NZ_JADZGI010000001.1"/>
</dbReference>
<evidence type="ECO:0000313" key="4">
    <source>
        <dbReference type="Proteomes" id="UP000617634"/>
    </source>
</evidence>
<keyword evidence="4" id="KW-1185">Reference proteome</keyword>
<dbReference type="EMBL" id="JADZGI010000001">
    <property type="protein sequence ID" value="MBH0112662.1"/>
    <property type="molecule type" value="Genomic_DNA"/>
</dbReference>
<dbReference type="AlphaFoldDB" id="A0A931HAY9"/>
<gene>
    <name evidence="3" type="ORF">I5E68_06815</name>
</gene>
<comment type="caution">
    <text evidence="3">The sequence shown here is derived from an EMBL/GenBank/DDBJ whole genome shotgun (WGS) entry which is preliminary data.</text>
</comment>
<keyword evidence="2" id="KW-1133">Transmembrane helix</keyword>
<sequence>MRIGAWVGFAACFVFGTALSWLYGQPCPGQLPAEGVDTRLMVCATNDVALIGNINTLSGLLLLAIALFATGASRAERRREAARRLRQLQAQERHPGPVRVSLARRTIEEEPVAPQA</sequence>
<proteinExistence type="predicted"/>
<dbReference type="Proteomes" id="UP000617634">
    <property type="component" value="Unassembled WGS sequence"/>
</dbReference>
<keyword evidence="2" id="KW-0812">Transmembrane</keyword>
<protein>
    <submittedName>
        <fullName evidence="3">Uncharacterized protein</fullName>
    </submittedName>
</protein>
<keyword evidence="2" id="KW-0472">Membrane</keyword>
<evidence type="ECO:0000313" key="3">
    <source>
        <dbReference type="EMBL" id="MBH0112662.1"/>
    </source>
</evidence>
<feature type="region of interest" description="Disordered" evidence="1">
    <location>
        <begin position="91"/>
        <end position="116"/>
    </location>
</feature>